<evidence type="ECO:0000256" key="2">
    <source>
        <dbReference type="ARBA" id="ARBA00009810"/>
    </source>
</evidence>
<dbReference type="Proteomes" id="UP001177080">
    <property type="component" value="Unassembled WGS sequence"/>
</dbReference>
<dbReference type="Gene3D" id="2.40.170.20">
    <property type="entry name" value="TonB-dependent receptor, beta-barrel domain"/>
    <property type="match status" value="1"/>
</dbReference>
<comment type="caution">
    <text evidence="17">The sequence shown here is derived from an EMBL/GenBank/DDBJ whole genome shotgun (WGS) entry which is preliminary data.</text>
</comment>
<evidence type="ECO:0000256" key="13">
    <source>
        <dbReference type="ARBA" id="ARBA00023237"/>
    </source>
</evidence>
<sequence>MGKMTATKVDARASWRKKGWLATAAFCVAVAGAPGIAGAQAKTARSATAAFDIPAQDLGAALTLFSDRAGLRLLLPSSVVGGKKSTAVSGALTREQALARLLSGTGLTYRFPDASTVTIIDPAATGATGRVDDGSTELQAVTVEGASDGTVGIVATRGMSATKTDTPLLEVPQTVNVVTRKEMDKRGATDLNAIVSYTPGIRVKDQPGGQGMNDTYIRGFYDVNAAYYRDGLRNSFNPYDTVVEQFALERVDVVKGPSSVLYGRMQPGGLVNMVTKRPTETPVREVQVQYGTYDRKQVGLDFGEALDGDGTFLYRLTGLWRDSGTMVDHSPDNRRYFAPALTWQPDDATSFTILGSYQKTENGGSSQNFPMANTIFDDPVRIPSNFYGGVPGQSHYDVANTSLGYEFKHAFDNGWEFKQSARYTHSDIDFSSAFFYDYPAALYNGHYARMMAQERPKTSNSFVIDSNVGGTLDIGPLQHDLLIGVDYGFYSDRETRTNSTNHIVIDVLDPKYGNFDFVYGGAGSDTAGRMSQVGLYAQDQVKFDNWVLTVGGRYDIARATSNDYNSRTISGGPDVVAKQRDNAFTGRVGLGYLFDNGVAPYASYSTSFNPVAGTDFSGSPFEPTTGQQWEAGVKYQPGSWNGFLSAAVFQITQQNVSTADPVNIGYAVQQGEERARGFEFEAKGEIAEGWNLAAGYSYTDTRITKGNKNDLGYSKVGKRAEGVPYHQASLWLDYQFQGDALLGLGLGAGVRYVGSSLDAHDYSDGSQVEVAGYTLLDATLSYDFGAKNPDLKGLNLLVSGTNLTDERYFTPGFMPRTVFFGQRRAVNATLSYKW</sequence>
<evidence type="ECO:0000256" key="12">
    <source>
        <dbReference type="ARBA" id="ARBA00023170"/>
    </source>
</evidence>
<keyword evidence="8" id="KW-0408">Iron</keyword>
<feature type="domain" description="Secretin/TonB short N-terminal" evidence="16">
    <location>
        <begin position="71"/>
        <end position="122"/>
    </location>
</feature>
<evidence type="ECO:0000256" key="7">
    <source>
        <dbReference type="ARBA" id="ARBA00022729"/>
    </source>
</evidence>
<keyword evidence="12 17" id="KW-0675">Receptor</keyword>
<keyword evidence="5" id="KW-0410">Iron transport</keyword>
<evidence type="ECO:0000256" key="4">
    <source>
        <dbReference type="ARBA" id="ARBA00022452"/>
    </source>
</evidence>
<dbReference type="CDD" id="cd01347">
    <property type="entry name" value="ligand_gated_channel"/>
    <property type="match status" value="1"/>
</dbReference>
<evidence type="ECO:0000259" key="16">
    <source>
        <dbReference type="SMART" id="SM00965"/>
    </source>
</evidence>
<dbReference type="InterPro" id="IPR010105">
    <property type="entry name" value="TonB_sidphr_rcpt"/>
</dbReference>
<dbReference type="Pfam" id="PF00593">
    <property type="entry name" value="TonB_dep_Rec_b-barrel"/>
    <property type="match status" value="1"/>
</dbReference>
<keyword evidence="3 14" id="KW-0813">Transport</keyword>
<dbReference type="Pfam" id="PF07715">
    <property type="entry name" value="Plug"/>
    <property type="match status" value="1"/>
</dbReference>
<dbReference type="PROSITE" id="PS52016">
    <property type="entry name" value="TONB_DEPENDENT_REC_3"/>
    <property type="match status" value="1"/>
</dbReference>
<dbReference type="PANTHER" id="PTHR32552">
    <property type="entry name" value="FERRICHROME IRON RECEPTOR-RELATED"/>
    <property type="match status" value="1"/>
</dbReference>
<comment type="similarity">
    <text evidence="2 14 15">Belongs to the TonB-dependent receptor family.</text>
</comment>
<evidence type="ECO:0000256" key="3">
    <source>
        <dbReference type="ARBA" id="ARBA00022448"/>
    </source>
</evidence>
<keyword evidence="13 14" id="KW-0998">Cell outer membrane</keyword>
<comment type="subcellular location">
    <subcellularLocation>
        <location evidence="1 14">Cell outer membrane</location>
        <topology evidence="1 14">Multi-pass membrane protein</topology>
    </subcellularLocation>
</comment>
<evidence type="ECO:0000256" key="8">
    <source>
        <dbReference type="ARBA" id="ARBA00023004"/>
    </source>
</evidence>
<evidence type="ECO:0000256" key="1">
    <source>
        <dbReference type="ARBA" id="ARBA00004571"/>
    </source>
</evidence>
<gene>
    <name evidence="17" type="ORF">GB928_026835</name>
</gene>
<evidence type="ECO:0000256" key="14">
    <source>
        <dbReference type="PROSITE-ProRule" id="PRU01360"/>
    </source>
</evidence>
<dbReference type="SMART" id="SM00965">
    <property type="entry name" value="STN"/>
    <property type="match status" value="1"/>
</dbReference>
<dbReference type="Pfam" id="PF07660">
    <property type="entry name" value="STN"/>
    <property type="match status" value="1"/>
</dbReference>
<dbReference type="InterPro" id="IPR036942">
    <property type="entry name" value="Beta-barrel_TonB_sf"/>
</dbReference>
<evidence type="ECO:0000256" key="11">
    <source>
        <dbReference type="ARBA" id="ARBA00023136"/>
    </source>
</evidence>
<dbReference type="Gene3D" id="2.170.130.10">
    <property type="entry name" value="TonB-dependent receptor, plug domain"/>
    <property type="match status" value="1"/>
</dbReference>
<dbReference type="InterPro" id="IPR011662">
    <property type="entry name" value="Secretin/TonB_short_N"/>
</dbReference>
<evidence type="ECO:0000256" key="9">
    <source>
        <dbReference type="ARBA" id="ARBA00023065"/>
    </source>
</evidence>
<dbReference type="RefSeq" id="WP_244762730.1">
    <property type="nucleotide sequence ID" value="NZ_JALJCJ010000006.1"/>
</dbReference>
<evidence type="ECO:0000313" key="17">
    <source>
        <dbReference type="EMBL" id="MDO6124804.1"/>
    </source>
</evidence>
<name>A0ABT8XN92_9HYPH</name>
<dbReference type="PANTHER" id="PTHR32552:SF68">
    <property type="entry name" value="FERRICHROME OUTER MEMBRANE TRANSPORTER_PHAGE RECEPTOR"/>
    <property type="match status" value="1"/>
</dbReference>
<keyword evidence="18" id="KW-1185">Reference proteome</keyword>
<proteinExistence type="inferred from homology"/>
<evidence type="ECO:0000256" key="5">
    <source>
        <dbReference type="ARBA" id="ARBA00022496"/>
    </source>
</evidence>
<dbReference type="InterPro" id="IPR000531">
    <property type="entry name" value="Beta-barrel_TonB"/>
</dbReference>
<dbReference type="Gene3D" id="3.55.50.30">
    <property type="match status" value="1"/>
</dbReference>
<organism evidence="17 18">
    <name type="scientific">Shinella curvata</name>
    <dbReference type="NCBI Taxonomy" id="1817964"/>
    <lineage>
        <taxon>Bacteria</taxon>
        <taxon>Pseudomonadati</taxon>
        <taxon>Pseudomonadota</taxon>
        <taxon>Alphaproteobacteria</taxon>
        <taxon>Hyphomicrobiales</taxon>
        <taxon>Rhizobiaceae</taxon>
        <taxon>Shinella</taxon>
    </lineage>
</organism>
<reference evidence="17" key="1">
    <citation type="submission" date="2022-04" db="EMBL/GenBank/DDBJ databases">
        <title>Shinella lacus sp. nov., a novel member of the genus Shinella from water.</title>
        <authorList>
            <person name="Deng Y."/>
        </authorList>
    </citation>
    <scope>NUCLEOTIDE SEQUENCE</scope>
    <source>
        <strain evidence="17">JCM 31239</strain>
    </source>
</reference>
<keyword evidence="7" id="KW-0732">Signal</keyword>
<dbReference type="EMBL" id="WHSC02000016">
    <property type="protein sequence ID" value="MDO6124804.1"/>
    <property type="molecule type" value="Genomic_DNA"/>
</dbReference>
<keyword evidence="4 14" id="KW-1134">Transmembrane beta strand</keyword>
<dbReference type="InterPro" id="IPR037066">
    <property type="entry name" value="Plug_dom_sf"/>
</dbReference>
<dbReference type="InterPro" id="IPR039426">
    <property type="entry name" value="TonB-dep_rcpt-like"/>
</dbReference>
<evidence type="ECO:0000256" key="6">
    <source>
        <dbReference type="ARBA" id="ARBA00022692"/>
    </source>
</evidence>
<accession>A0ABT8XN92</accession>
<evidence type="ECO:0000313" key="18">
    <source>
        <dbReference type="Proteomes" id="UP001177080"/>
    </source>
</evidence>
<dbReference type="NCBIfam" id="TIGR01783">
    <property type="entry name" value="TonB-siderophor"/>
    <property type="match status" value="1"/>
</dbReference>
<dbReference type="SUPFAM" id="SSF56935">
    <property type="entry name" value="Porins"/>
    <property type="match status" value="1"/>
</dbReference>
<keyword evidence="10 15" id="KW-0798">TonB box</keyword>
<dbReference type="InterPro" id="IPR012910">
    <property type="entry name" value="Plug_dom"/>
</dbReference>
<evidence type="ECO:0000256" key="10">
    <source>
        <dbReference type="ARBA" id="ARBA00023077"/>
    </source>
</evidence>
<evidence type="ECO:0000256" key="15">
    <source>
        <dbReference type="RuleBase" id="RU003357"/>
    </source>
</evidence>
<protein>
    <submittedName>
        <fullName evidence="17">TonB-dependent siderophore receptor</fullName>
    </submittedName>
</protein>
<keyword evidence="9" id="KW-0406">Ion transport</keyword>
<keyword evidence="11 14" id="KW-0472">Membrane</keyword>
<keyword evidence="6 14" id="KW-0812">Transmembrane</keyword>